<reference evidence="3 4" key="1">
    <citation type="journal article" date="2019" name="Nat. Ecol. Evol.">
        <title>Megaphylogeny resolves global patterns of mushroom evolution.</title>
        <authorList>
            <person name="Varga T."/>
            <person name="Krizsan K."/>
            <person name="Foldi C."/>
            <person name="Dima B."/>
            <person name="Sanchez-Garcia M."/>
            <person name="Sanchez-Ramirez S."/>
            <person name="Szollosi G.J."/>
            <person name="Szarkandi J.G."/>
            <person name="Papp V."/>
            <person name="Albert L."/>
            <person name="Andreopoulos W."/>
            <person name="Angelini C."/>
            <person name="Antonin V."/>
            <person name="Barry K.W."/>
            <person name="Bougher N.L."/>
            <person name="Buchanan P."/>
            <person name="Buyck B."/>
            <person name="Bense V."/>
            <person name="Catcheside P."/>
            <person name="Chovatia M."/>
            <person name="Cooper J."/>
            <person name="Damon W."/>
            <person name="Desjardin D."/>
            <person name="Finy P."/>
            <person name="Geml J."/>
            <person name="Haridas S."/>
            <person name="Hughes K."/>
            <person name="Justo A."/>
            <person name="Karasinski D."/>
            <person name="Kautmanova I."/>
            <person name="Kiss B."/>
            <person name="Kocsube S."/>
            <person name="Kotiranta H."/>
            <person name="LaButti K.M."/>
            <person name="Lechner B.E."/>
            <person name="Liimatainen K."/>
            <person name="Lipzen A."/>
            <person name="Lukacs Z."/>
            <person name="Mihaltcheva S."/>
            <person name="Morgado L.N."/>
            <person name="Niskanen T."/>
            <person name="Noordeloos M.E."/>
            <person name="Ohm R.A."/>
            <person name="Ortiz-Santana B."/>
            <person name="Ovrebo C."/>
            <person name="Racz N."/>
            <person name="Riley R."/>
            <person name="Savchenko A."/>
            <person name="Shiryaev A."/>
            <person name="Soop K."/>
            <person name="Spirin V."/>
            <person name="Szebenyi C."/>
            <person name="Tomsovsky M."/>
            <person name="Tulloss R.E."/>
            <person name="Uehling J."/>
            <person name="Grigoriev I.V."/>
            <person name="Vagvolgyi C."/>
            <person name="Papp T."/>
            <person name="Martin F.M."/>
            <person name="Miettinen O."/>
            <person name="Hibbett D.S."/>
            <person name="Nagy L.G."/>
        </authorList>
    </citation>
    <scope>NUCLEOTIDE SEQUENCE [LARGE SCALE GENOMIC DNA]</scope>
    <source>
        <strain evidence="3 4">CBS 309.79</strain>
    </source>
</reference>
<evidence type="ECO:0000259" key="2">
    <source>
        <dbReference type="PROSITE" id="PS51673"/>
    </source>
</evidence>
<dbReference type="PROSITE" id="PS51673">
    <property type="entry name" value="SUZ"/>
    <property type="match status" value="1"/>
</dbReference>
<dbReference type="PANTHER" id="PTHR15672">
    <property type="entry name" value="CAMP-REGULATED PHOSPHOPROTEIN 21 RELATED R3H DOMAIN CONTAINING PROTEIN"/>
    <property type="match status" value="1"/>
</dbReference>
<dbReference type="InterPro" id="IPR024771">
    <property type="entry name" value="SUZ"/>
</dbReference>
<evidence type="ECO:0000313" key="3">
    <source>
        <dbReference type="EMBL" id="TFL05366.1"/>
    </source>
</evidence>
<sequence length="151" mass="17012">LFRNIRDKAELTPSTSYQRLLVHRCSGYYKLTPESDTGNKSILVHLNTDSRVPPRRLCELIPAEEASLPAFKIMRRSPPDYRSKSHSHPSSEGGDLSDPEPSEAGSLSSDRAFSSYPYNRGSGSSKKRLTIEEREAAYNQARSRIFMGFDE</sequence>
<dbReference type="AlphaFoldDB" id="A0A5C3QTJ4"/>
<evidence type="ECO:0000313" key="4">
    <source>
        <dbReference type="Proteomes" id="UP000305067"/>
    </source>
</evidence>
<evidence type="ECO:0000256" key="1">
    <source>
        <dbReference type="SAM" id="MobiDB-lite"/>
    </source>
</evidence>
<feature type="region of interest" description="Disordered" evidence="1">
    <location>
        <begin position="69"/>
        <end position="131"/>
    </location>
</feature>
<dbReference type="STRING" id="1884261.A0A5C3QTJ4"/>
<dbReference type="Pfam" id="PF12752">
    <property type="entry name" value="SUZ"/>
    <property type="match status" value="1"/>
</dbReference>
<feature type="non-terminal residue" evidence="3">
    <location>
        <position position="1"/>
    </location>
</feature>
<dbReference type="InterPro" id="IPR036867">
    <property type="entry name" value="R3H_dom_sf"/>
</dbReference>
<feature type="domain" description="SUZ" evidence="2">
    <location>
        <begin position="51"/>
        <end position="150"/>
    </location>
</feature>
<feature type="non-terminal residue" evidence="3">
    <location>
        <position position="151"/>
    </location>
</feature>
<dbReference type="SUPFAM" id="SSF82708">
    <property type="entry name" value="R3H domain"/>
    <property type="match status" value="1"/>
</dbReference>
<accession>A0A5C3QTJ4</accession>
<dbReference type="GO" id="GO:0003676">
    <property type="term" value="F:nucleic acid binding"/>
    <property type="evidence" value="ECO:0007669"/>
    <property type="project" value="InterPro"/>
</dbReference>
<name>A0A5C3QTJ4_9AGAR</name>
<dbReference type="PANTHER" id="PTHR15672:SF8">
    <property type="entry name" value="PROTEIN ENCORE"/>
    <property type="match status" value="1"/>
</dbReference>
<proteinExistence type="predicted"/>
<dbReference type="InterPro" id="IPR051937">
    <property type="entry name" value="R3H_domain_containing"/>
</dbReference>
<keyword evidence="4" id="KW-1185">Reference proteome</keyword>
<dbReference type="GO" id="GO:0006012">
    <property type="term" value="P:galactose metabolic process"/>
    <property type="evidence" value="ECO:0007669"/>
    <property type="project" value="TreeGrafter"/>
</dbReference>
<protein>
    <recommendedName>
        <fullName evidence="2">SUZ domain-containing protein</fullName>
    </recommendedName>
</protein>
<dbReference type="OrthoDB" id="278430at2759"/>
<dbReference type="Gene3D" id="3.30.1370.50">
    <property type="entry name" value="R3H-like domain"/>
    <property type="match status" value="1"/>
</dbReference>
<dbReference type="Proteomes" id="UP000305067">
    <property type="component" value="Unassembled WGS sequence"/>
</dbReference>
<dbReference type="EMBL" id="ML178817">
    <property type="protein sequence ID" value="TFL05366.1"/>
    <property type="molecule type" value="Genomic_DNA"/>
</dbReference>
<gene>
    <name evidence="3" type="ORF">BDV98DRAFT_494196</name>
</gene>
<organism evidence="3 4">
    <name type="scientific">Pterulicium gracile</name>
    <dbReference type="NCBI Taxonomy" id="1884261"/>
    <lineage>
        <taxon>Eukaryota</taxon>
        <taxon>Fungi</taxon>
        <taxon>Dikarya</taxon>
        <taxon>Basidiomycota</taxon>
        <taxon>Agaricomycotina</taxon>
        <taxon>Agaricomycetes</taxon>
        <taxon>Agaricomycetidae</taxon>
        <taxon>Agaricales</taxon>
        <taxon>Pleurotineae</taxon>
        <taxon>Pterulaceae</taxon>
        <taxon>Pterulicium</taxon>
    </lineage>
</organism>